<dbReference type="InterPro" id="IPR001296">
    <property type="entry name" value="Glyco_trans_1"/>
</dbReference>
<dbReference type="PANTHER" id="PTHR12526:SF630">
    <property type="entry name" value="GLYCOSYLTRANSFERASE"/>
    <property type="match status" value="1"/>
</dbReference>
<feature type="domain" description="Glycosyltransferase subfamily 4-like N-terminal" evidence="2">
    <location>
        <begin position="19"/>
        <end position="168"/>
    </location>
</feature>
<organism evidence="3 4">
    <name type="scientific">Mucilaginibacter jinjuensis</name>
    <dbReference type="NCBI Taxonomy" id="1176721"/>
    <lineage>
        <taxon>Bacteria</taxon>
        <taxon>Pseudomonadati</taxon>
        <taxon>Bacteroidota</taxon>
        <taxon>Sphingobacteriia</taxon>
        <taxon>Sphingobacteriales</taxon>
        <taxon>Sphingobacteriaceae</taxon>
        <taxon>Mucilaginibacter</taxon>
    </lineage>
</organism>
<dbReference type="CDD" id="cd03801">
    <property type="entry name" value="GT4_PimA-like"/>
    <property type="match status" value="1"/>
</dbReference>
<accession>A0ABY7T6I6</accession>
<dbReference type="InterPro" id="IPR028098">
    <property type="entry name" value="Glyco_trans_4-like_N"/>
</dbReference>
<reference evidence="3 4" key="1">
    <citation type="submission" date="2023-02" db="EMBL/GenBank/DDBJ databases">
        <title>Genome sequence of Mucilaginibacter jinjuensis strain KACC 16571.</title>
        <authorList>
            <person name="Kim S."/>
            <person name="Heo J."/>
            <person name="Kwon S.-W."/>
        </authorList>
    </citation>
    <scope>NUCLEOTIDE SEQUENCE [LARGE SCALE GENOMIC DNA]</scope>
    <source>
        <strain evidence="3 4">KACC 16571</strain>
    </source>
</reference>
<evidence type="ECO:0000313" key="3">
    <source>
        <dbReference type="EMBL" id="WCT11874.1"/>
    </source>
</evidence>
<evidence type="ECO:0000313" key="4">
    <source>
        <dbReference type="Proteomes" id="UP001216139"/>
    </source>
</evidence>
<sequence length="368" mass="42225">MKVVFILHNIKKSFGIEWLTSGLLDNGFDLYFILINKEHSEMEAFLEARGILVKRLTYESKKQAPLFLYKLYRELSRISPDAVHTHLRNADLYGQVAAFLCRIKKRVYTRHSSTFNHLYHKRSVLIDRVINSLATNIIAISEVTKKVLIEMEGVSEDKISLIHHGFDIGSFTNVNQGRVNMIRNRYAIPAGVKIVGVFARYTEWKGYQYIIPAFGRLKQKYPDLYFVFANTTGEYQATIKTLLNEHLPAESYTEIRFESDVQAFYQVLDIYVHTPIDSMVEAFGQTYVEALAAGIPSVFTLSGVANEFIVNERNALVVDYKSSEQIYQSVEKLLMDGALRARLIKNGKEDVKQFNLDSFIKKSIAVYQ</sequence>
<dbReference type="EMBL" id="CP117167">
    <property type="protein sequence ID" value="WCT11874.1"/>
    <property type="molecule type" value="Genomic_DNA"/>
</dbReference>
<dbReference type="Pfam" id="PF00534">
    <property type="entry name" value="Glycos_transf_1"/>
    <property type="match status" value="1"/>
</dbReference>
<feature type="domain" description="Glycosyl transferase family 1" evidence="1">
    <location>
        <begin position="182"/>
        <end position="349"/>
    </location>
</feature>
<gene>
    <name evidence="3" type="ORF">PQO05_24380</name>
</gene>
<dbReference type="Pfam" id="PF13439">
    <property type="entry name" value="Glyco_transf_4"/>
    <property type="match status" value="1"/>
</dbReference>
<dbReference type="PANTHER" id="PTHR12526">
    <property type="entry name" value="GLYCOSYLTRANSFERASE"/>
    <property type="match status" value="1"/>
</dbReference>
<keyword evidence="4" id="KW-1185">Reference proteome</keyword>
<dbReference type="Gene3D" id="3.40.50.2000">
    <property type="entry name" value="Glycogen Phosphorylase B"/>
    <property type="match status" value="2"/>
</dbReference>
<name>A0ABY7T6I6_9SPHI</name>
<evidence type="ECO:0000259" key="2">
    <source>
        <dbReference type="Pfam" id="PF13439"/>
    </source>
</evidence>
<dbReference type="SUPFAM" id="SSF53756">
    <property type="entry name" value="UDP-Glycosyltransferase/glycogen phosphorylase"/>
    <property type="match status" value="1"/>
</dbReference>
<protein>
    <submittedName>
        <fullName evidence="3">Glycosyltransferase family 4 protein</fullName>
    </submittedName>
</protein>
<evidence type="ECO:0000259" key="1">
    <source>
        <dbReference type="Pfam" id="PF00534"/>
    </source>
</evidence>
<dbReference type="Proteomes" id="UP001216139">
    <property type="component" value="Chromosome"/>
</dbReference>
<proteinExistence type="predicted"/>
<dbReference type="RefSeq" id="WP_273630069.1">
    <property type="nucleotide sequence ID" value="NZ_CP117167.1"/>
</dbReference>